<feature type="compositionally biased region" description="Low complexity" evidence="1">
    <location>
        <begin position="435"/>
        <end position="458"/>
    </location>
</feature>
<evidence type="ECO:0000256" key="1">
    <source>
        <dbReference type="SAM" id="MobiDB-lite"/>
    </source>
</evidence>
<feature type="region of interest" description="Disordered" evidence="1">
    <location>
        <begin position="435"/>
        <end position="459"/>
    </location>
</feature>
<name>A0A5M8PT01_9LECA</name>
<dbReference type="OrthoDB" id="2147163at2759"/>
<gene>
    <name evidence="3" type="ORF">FRX48_03555</name>
</gene>
<proteinExistence type="predicted"/>
<reference evidence="3 4" key="1">
    <citation type="submission" date="2019-09" db="EMBL/GenBank/DDBJ databases">
        <title>The hologenome of the rock-dwelling lichen Lasallia pustulata.</title>
        <authorList>
            <person name="Greshake Tzovaras B."/>
            <person name="Segers F."/>
            <person name="Bicker A."/>
            <person name="Dal Grande F."/>
            <person name="Otte J."/>
            <person name="Hankeln T."/>
            <person name="Schmitt I."/>
            <person name="Ebersberger I."/>
        </authorList>
    </citation>
    <scope>NUCLEOTIDE SEQUENCE [LARGE SCALE GENOMIC DNA]</scope>
    <source>
        <strain evidence="3">A1-1</strain>
    </source>
</reference>
<comment type="caution">
    <text evidence="3">The sequence shown here is derived from an EMBL/GenBank/DDBJ whole genome shotgun (WGS) entry which is preliminary data.</text>
</comment>
<keyword evidence="2" id="KW-0812">Transmembrane</keyword>
<dbReference type="AlphaFoldDB" id="A0A5M8PT01"/>
<protein>
    <recommendedName>
        <fullName evidence="5">Dienelactone hydrolase domain-containing protein</fullName>
    </recommendedName>
</protein>
<evidence type="ECO:0008006" key="5">
    <source>
        <dbReference type="Google" id="ProtNLM"/>
    </source>
</evidence>
<dbReference type="PANTHER" id="PTHR47668">
    <property type="entry name" value="DIENELACTONE HYDROLASE FAMILY PROTEIN (AFU_ORTHOLOGUE AFUA_6G01940)"/>
    <property type="match status" value="1"/>
</dbReference>
<organism evidence="3 4">
    <name type="scientific">Lasallia pustulata</name>
    <dbReference type="NCBI Taxonomy" id="136370"/>
    <lineage>
        <taxon>Eukaryota</taxon>
        <taxon>Fungi</taxon>
        <taxon>Dikarya</taxon>
        <taxon>Ascomycota</taxon>
        <taxon>Pezizomycotina</taxon>
        <taxon>Lecanoromycetes</taxon>
        <taxon>OSLEUM clade</taxon>
        <taxon>Umbilicariomycetidae</taxon>
        <taxon>Umbilicariales</taxon>
        <taxon>Umbilicariaceae</taxon>
        <taxon>Lasallia</taxon>
    </lineage>
</organism>
<dbReference type="Proteomes" id="UP000324767">
    <property type="component" value="Unassembled WGS sequence"/>
</dbReference>
<evidence type="ECO:0000313" key="3">
    <source>
        <dbReference type="EMBL" id="KAA6412564.1"/>
    </source>
</evidence>
<accession>A0A5M8PT01</accession>
<evidence type="ECO:0000256" key="2">
    <source>
        <dbReference type="SAM" id="Phobius"/>
    </source>
</evidence>
<keyword evidence="2" id="KW-1133">Transmembrane helix</keyword>
<evidence type="ECO:0000313" key="4">
    <source>
        <dbReference type="Proteomes" id="UP000324767"/>
    </source>
</evidence>
<dbReference type="PANTHER" id="PTHR47668:SF1">
    <property type="entry name" value="DIENELACTONE HYDROLASE DOMAIN-CONTAINING PROTEIN-RELATED"/>
    <property type="match status" value="1"/>
</dbReference>
<keyword evidence="2" id="KW-0472">Membrane</keyword>
<dbReference type="EMBL" id="VXIT01000005">
    <property type="protein sequence ID" value="KAA6412564.1"/>
    <property type="molecule type" value="Genomic_DNA"/>
</dbReference>
<sequence>MLPHQDASSIGAQLHLIIYAIDHKHNNNINKTDTSNDILDLVLAMEQSEACRTISPVIKTGYSPKGRYEKFDDINVYVTGNESSSKGIVDVRRSCMVPARHRREEGCGPEVSGPLNTLPALFRILVEAKQRWPSVQGWGIFGLCWGGKIAALASGPETPFKVSGQAHPGLLAAEDAEKMTIPHICLASHDEPANPKMMRRGITPQLKQISAFCISESCLFEYCLCPTPLLSLQFHFSQTMSDRKNLGPLTNSFTPPSSCTINVIARDTGTAWQGQECTDDNVFDAVTCWPTATVPAPVPPFEGWGFYSPGLVCPDGYTSACTASFNPSQSASFQFALSSSETAVGCCPTGFTCLTGQSSVQTCSLSATSVTLSGGICHGSALQDNILIIPTTAATINSSPASIAGGITYLAIQETAIYAPLIQLVWQASDLTETTSTSSTSSTSTTISPSIPGPTQSPALPGGLSTGVKAAIGISVSVGVIAAIALAAFILIRRRRGATTSSAPPVFSSSRAA</sequence>
<feature type="transmembrane region" description="Helical" evidence="2">
    <location>
        <begin position="470"/>
        <end position="492"/>
    </location>
</feature>